<proteinExistence type="predicted"/>
<dbReference type="AlphaFoldDB" id="A0AAJ0MA50"/>
<feature type="transmembrane region" description="Helical" evidence="1">
    <location>
        <begin position="217"/>
        <end position="242"/>
    </location>
</feature>
<dbReference type="Pfam" id="PF24800">
    <property type="entry name" value="DUF7702"/>
    <property type="match status" value="1"/>
</dbReference>
<reference evidence="3" key="2">
    <citation type="submission" date="2023-06" db="EMBL/GenBank/DDBJ databases">
        <authorList>
            <consortium name="Lawrence Berkeley National Laboratory"/>
            <person name="Haridas S."/>
            <person name="Hensen N."/>
            <person name="Bonometti L."/>
            <person name="Westerberg I."/>
            <person name="Brannstrom I.O."/>
            <person name="Guillou S."/>
            <person name="Cros-Aarteil S."/>
            <person name="Calhoun S."/>
            <person name="Kuo A."/>
            <person name="Mondo S."/>
            <person name="Pangilinan J."/>
            <person name="Riley R."/>
            <person name="Labutti K."/>
            <person name="Andreopoulos B."/>
            <person name="Lipzen A."/>
            <person name="Chen C."/>
            <person name="Yanf M."/>
            <person name="Daum C."/>
            <person name="Ng V."/>
            <person name="Clum A."/>
            <person name="Steindorff A."/>
            <person name="Ohm R."/>
            <person name="Martin F."/>
            <person name="Silar P."/>
            <person name="Natvig D."/>
            <person name="Lalanne C."/>
            <person name="Gautier V."/>
            <person name="Ament-Velasquez S.L."/>
            <person name="Kruys A."/>
            <person name="Hutchinson M.I."/>
            <person name="Powell A.J."/>
            <person name="Barry K."/>
            <person name="Miller A.N."/>
            <person name="Grigoriev I.V."/>
            <person name="Debuchy R."/>
            <person name="Gladieux P."/>
            <person name="Thoren M.H."/>
            <person name="Johannesson H."/>
        </authorList>
    </citation>
    <scope>NUCLEOTIDE SEQUENCE</scope>
    <source>
        <strain evidence="3">CBS 955.72</strain>
    </source>
</reference>
<evidence type="ECO:0000313" key="3">
    <source>
        <dbReference type="EMBL" id="KAK3345800.1"/>
    </source>
</evidence>
<feature type="transmembrane region" description="Helical" evidence="1">
    <location>
        <begin position="70"/>
        <end position="91"/>
    </location>
</feature>
<sequence>MAINSHTAAAIAEVVLYVPMVPIALYLMIRNWRYRPRTAWYPPAAFSAIRFAGGIMTIVEQQNQSNRSLIIATIVLLNIGLIPLLMAFLGYARLVLEHNFGNNQRVKTFLRLIKICILVAAGLLGAAGGYAGQPEFANTQSTLSKAAYSLFSVALVALIASFIGLSLNQRRIAPAHRLYVRWALVAALPLSVRAAYGIIGVAVASGNNILTSSWSPLFGSATAFGLMALLPEYIVLCIYIYLSAYHLHTAKQELAVEGRTKQGSSDMS</sequence>
<gene>
    <name evidence="3" type="ORF">B0T25DRAFT_583107</name>
</gene>
<organism evidence="3 4">
    <name type="scientific">Lasiosphaeria hispida</name>
    <dbReference type="NCBI Taxonomy" id="260671"/>
    <lineage>
        <taxon>Eukaryota</taxon>
        <taxon>Fungi</taxon>
        <taxon>Dikarya</taxon>
        <taxon>Ascomycota</taxon>
        <taxon>Pezizomycotina</taxon>
        <taxon>Sordariomycetes</taxon>
        <taxon>Sordariomycetidae</taxon>
        <taxon>Sordariales</taxon>
        <taxon>Lasiosphaeriaceae</taxon>
        <taxon>Lasiosphaeria</taxon>
    </lineage>
</organism>
<feature type="domain" description="DUF7702" evidence="2">
    <location>
        <begin position="5"/>
        <end position="243"/>
    </location>
</feature>
<name>A0AAJ0MA50_9PEZI</name>
<accession>A0AAJ0MA50</accession>
<feature type="transmembrane region" description="Helical" evidence="1">
    <location>
        <begin position="6"/>
        <end position="27"/>
    </location>
</feature>
<dbReference type="InterPro" id="IPR056119">
    <property type="entry name" value="DUF7702"/>
</dbReference>
<feature type="transmembrane region" description="Helical" evidence="1">
    <location>
        <begin position="112"/>
        <end position="131"/>
    </location>
</feature>
<evidence type="ECO:0000256" key="1">
    <source>
        <dbReference type="SAM" id="Phobius"/>
    </source>
</evidence>
<dbReference type="Proteomes" id="UP001275084">
    <property type="component" value="Unassembled WGS sequence"/>
</dbReference>
<feature type="transmembrane region" description="Helical" evidence="1">
    <location>
        <begin position="179"/>
        <end position="205"/>
    </location>
</feature>
<evidence type="ECO:0000259" key="2">
    <source>
        <dbReference type="Pfam" id="PF24800"/>
    </source>
</evidence>
<dbReference type="PANTHER" id="PTHR42109">
    <property type="entry name" value="UNPLACED GENOMIC SCAFFOLD UM_SCAF_CONTIG_1.265, WHOLE GENOME SHOTGUN SEQUENCE"/>
    <property type="match status" value="1"/>
</dbReference>
<comment type="caution">
    <text evidence="3">The sequence shown here is derived from an EMBL/GenBank/DDBJ whole genome shotgun (WGS) entry which is preliminary data.</text>
</comment>
<keyword evidence="1" id="KW-0812">Transmembrane</keyword>
<dbReference type="EMBL" id="JAUIQD010000006">
    <property type="protein sequence ID" value="KAK3345800.1"/>
    <property type="molecule type" value="Genomic_DNA"/>
</dbReference>
<keyword evidence="1" id="KW-1133">Transmembrane helix</keyword>
<feature type="transmembrane region" description="Helical" evidence="1">
    <location>
        <begin position="146"/>
        <end position="167"/>
    </location>
</feature>
<feature type="transmembrane region" description="Helical" evidence="1">
    <location>
        <begin position="39"/>
        <end position="58"/>
    </location>
</feature>
<dbReference type="PANTHER" id="PTHR42109:SF2">
    <property type="entry name" value="INTEGRAL MEMBRANE PROTEIN"/>
    <property type="match status" value="1"/>
</dbReference>
<keyword evidence="1" id="KW-0472">Membrane</keyword>
<evidence type="ECO:0000313" key="4">
    <source>
        <dbReference type="Proteomes" id="UP001275084"/>
    </source>
</evidence>
<keyword evidence="4" id="KW-1185">Reference proteome</keyword>
<protein>
    <recommendedName>
        <fullName evidence="2">DUF7702 domain-containing protein</fullName>
    </recommendedName>
</protein>
<reference evidence="3" key="1">
    <citation type="journal article" date="2023" name="Mol. Phylogenet. Evol.">
        <title>Genome-scale phylogeny and comparative genomics of the fungal order Sordariales.</title>
        <authorList>
            <person name="Hensen N."/>
            <person name="Bonometti L."/>
            <person name="Westerberg I."/>
            <person name="Brannstrom I.O."/>
            <person name="Guillou S."/>
            <person name="Cros-Aarteil S."/>
            <person name="Calhoun S."/>
            <person name="Haridas S."/>
            <person name="Kuo A."/>
            <person name="Mondo S."/>
            <person name="Pangilinan J."/>
            <person name="Riley R."/>
            <person name="LaButti K."/>
            <person name="Andreopoulos B."/>
            <person name="Lipzen A."/>
            <person name="Chen C."/>
            <person name="Yan M."/>
            <person name="Daum C."/>
            <person name="Ng V."/>
            <person name="Clum A."/>
            <person name="Steindorff A."/>
            <person name="Ohm R.A."/>
            <person name="Martin F."/>
            <person name="Silar P."/>
            <person name="Natvig D.O."/>
            <person name="Lalanne C."/>
            <person name="Gautier V."/>
            <person name="Ament-Velasquez S.L."/>
            <person name="Kruys A."/>
            <person name="Hutchinson M.I."/>
            <person name="Powell A.J."/>
            <person name="Barry K."/>
            <person name="Miller A.N."/>
            <person name="Grigoriev I.V."/>
            <person name="Debuchy R."/>
            <person name="Gladieux P."/>
            <person name="Hiltunen Thoren M."/>
            <person name="Johannesson H."/>
        </authorList>
    </citation>
    <scope>NUCLEOTIDE SEQUENCE</scope>
    <source>
        <strain evidence="3">CBS 955.72</strain>
    </source>
</reference>